<dbReference type="PROSITE" id="PS51671">
    <property type="entry name" value="ACT"/>
    <property type="match status" value="1"/>
</dbReference>
<name>A0ABV3QS06_9GAMM</name>
<evidence type="ECO:0000256" key="7">
    <source>
        <dbReference type="ARBA" id="ARBA00048670"/>
    </source>
</evidence>
<dbReference type="Pfam" id="PF22629">
    <property type="entry name" value="ACT_AHAS_ss"/>
    <property type="match status" value="1"/>
</dbReference>
<dbReference type="InterPro" id="IPR045865">
    <property type="entry name" value="ACT-like_dom_sf"/>
</dbReference>
<evidence type="ECO:0000256" key="3">
    <source>
        <dbReference type="ARBA" id="ARBA00006341"/>
    </source>
</evidence>
<keyword evidence="6 8" id="KW-0100">Branched-chain amino acid biosynthesis</keyword>
<gene>
    <name evidence="10" type="primary">ilvN</name>
    <name evidence="10" type="ORF">ABQJ56_14225</name>
</gene>
<accession>A0ABV3QS06</accession>
<dbReference type="Gene3D" id="3.30.70.260">
    <property type="match status" value="1"/>
</dbReference>
<dbReference type="NCBIfam" id="TIGR00119">
    <property type="entry name" value="acolac_sm"/>
    <property type="match status" value="1"/>
</dbReference>
<protein>
    <recommendedName>
        <fullName evidence="8">Acetolactate synthase small subunit</fullName>
        <shortName evidence="8">AHAS</shortName>
        <shortName evidence="8">ALS</shortName>
        <ecNumber evidence="8">2.2.1.6</ecNumber>
    </recommendedName>
    <alternativeName>
        <fullName evidence="8">Acetohydroxy-acid synthase small subunit</fullName>
    </alternativeName>
</protein>
<evidence type="ECO:0000313" key="11">
    <source>
        <dbReference type="Proteomes" id="UP001556170"/>
    </source>
</evidence>
<dbReference type="Proteomes" id="UP001556170">
    <property type="component" value="Unassembled WGS sequence"/>
</dbReference>
<dbReference type="PANTHER" id="PTHR30239">
    <property type="entry name" value="ACETOLACTATE SYNTHASE SMALL SUBUNIT"/>
    <property type="match status" value="1"/>
</dbReference>
<comment type="pathway">
    <text evidence="2 8">Amino-acid biosynthesis; L-valine biosynthesis; L-valine from pyruvate: step 1/4.</text>
</comment>
<dbReference type="InterPro" id="IPR039557">
    <property type="entry name" value="AHAS_ACT"/>
</dbReference>
<keyword evidence="5 8" id="KW-0028">Amino-acid biosynthesis</keyword>
<evidence type="ECO:0000256" key="2">
    <source>
        <dbReference type="ARBA" id="ARBA00005025"/>
    </source>
</evidence>
<feature type="domain" description="ACT" evidence="9">
    <location>
        <begin position="4"/>
        <end position="78"/>
    </location>
</feature>
<dbReference type="SUPFAM" id="SSF55021">
    <property type="entry name" value="ACT-like"/>
    <property type="match status" value="1"/>
</dbReference>
<keyword evidence="8 10" id="KW-0808">Transferase</keyword>
<evidence type="ECO:0000256" key="5">
    <source>
        <dbReference type="ARBA" id="ARBA00022605"/>
    </source>
</evidence>
<comment type="catalytic activity">
    <reaction evidence="7 8">
        <text>2 pyruvate + H(+) = (2S)-2-acetolactate + CO2</text>
        <dbReference type="Rhea" id="RHEA:25249"/>
        <dbReference type="ChEBI" id="CHEBI:15361"/>
        <dbReference type="ChEBI" id="CHEBI:15378"/>
        <dbReference type="ChEBI" id="CHEBI:16526"/>
        <dbReference type="ChEBI" id="CHEBI:58476"/>
        <dbReference type="EC" id="2.2.1.6"/>
    </reaction>
</comment>
<sequence>MKHTLSILLQNESGALVRVAGLFAARHVNIDALTVAATHDPAVSQLTLVLHGDEGTLQQILRQLRKLVDVLDANSLSLVGSRDGSRLTATPA</sequence>
<comment type="subunit">
    <text evidence="4 8">Dimer of large and small chains.</text>
</comment>
<dbReference type="CDD" id="cd04878">
    <property type="entry name" value="ACT_AHAS"/>
    <property type="match status" value="1"/>
</dbReference>
<comment type="pathway">
    <text evidence="1 8">Amino-acid biosynthesis; L-isoleucine biosynthesis; L-isoleucine from 2-oxobutanoate: step 1/4.</text>
</comment>
<dbReference type="RefSeq" id="WP_367845673.1">
    <property type="nucleotide sequence ID" value="NZ_JBFOHL010000013.1"/>
</dbReference>
<organism evidence="10 11">
    <name type="scientific">Rhodanobacter geophilus</name>
    <dbReference type="NCBI Taxonomy" id="3162488"/>
    <lineage>
        <taxon>Bacteria</taxon>
        <taxon>Pseudomonadati</taxon>
        <taxon>Pseudomonadota</taxon>
        <taxon>Gammaproteobacteria</taxon>
        <taxon>Lysobacterales</taxon>
        <taxon>Rhodanobacteraceae</taxon>
        <taxon>Rhodanobacter</taxon>
    </lineage>
</organism>
<dbReference type="InterPro" id="IPR054480">
    <property type="entry name" value="AHAS_small-like_ACT"/>
</dbReference>
<dbReference type="InterPro" id="IPR004789">
    <property type="entry name" value="Acetalactate_synth_ssu"/>
</dbReference>
<reference evidence="10 11" key="1">
    <citation type="submission" date="2024-06" db="EMBL/GenBank/DDBJ databases">
        <authorList>
            <person name="Woo H."/>
        </authorList>
    </citation>
    <scope>NUCLEOTIDE SEQUENCE [LARGE SCALE GENOMIC DNA]</scope>
    <source>
        <strain evidence="10 11">S2-g</strain>
    </source>
</reference>
<evidence type="ECO:0000259" key="9">
    <source>
        <dbReference type="PROSITE" id="PS51671"/>
    </source>
</evidence>
<evidence type="ECO:0000256" key="8">
    <source>
        <dbReference type="RuleBase" id="RU368092"/>
    </source>
</evidence>
<proteinExistence type="inferred from homology"/>
<comment type="caution">
    <text evidence="10">The sequence shown here is derived from an EMBL/GenBank/DDBJ whole genome shotgun (WGS) entry which is preliminary data.</text>
</comment>
<dbReference type="GO" id="GO:0003984">
    <property type="term" value="F:acetolactate synthase activity"/>
    <property type="evidence" value="ECO:0007669"/>
    <property type="project" value="UniProtKB-EC"/>
</dbReference>
<dbReference type="EC" id="2.2.1.6" evidence="8"/>
<evidence type="ECO:0000313" key="10">
    <source>
        <dbReference type="EMBL" id="MEW9625381.1"/>
    </source>
</evidence>
<dbReference type="EMBL" id="JBFOHL010000013">
    <property type="protein sequence ID" value="MEW9625381.1"/>
    <property type="molecule type" value="Genomic_DNA"/>
</dbReference>
<comment type="function">
    <text evidence="8">Catalyzes the conversion of 2 pyruvate molecules into acetolactate in the first common step of the biosynthetic pathway of the branched-amino acids such as leucine, isoleucine, and valine.</text>
</comment>
<keyword evidence="11" id="KW-1185">Reference proteome</keyword>
<dbReference type="PANTHER" id="PTHR30239:SF0">
    <property type="entry name" value="ACETOLACTATE SYNTHASE SMALL SUBUNIT 1, CHLOROPLASTIC"/>
    <property type="match status" value="1"/>
</dbReference>
<comment type="similarity">
    <text evidence="3 8">Belongs to the acetolactate synthase small subunit family.</text>
</comment>
<evidence type="ECO:0000256" key="1">
    <source>
        <dbReference type="ARBA" id="ARBA00004974"/>
    </source>
</evidence>
<dbReference type="InterPro" id="IPR002912">
    <property type="entry name" value="ACT_dom"/>
</dbReference>
<evidence type="ECO:0000256" key="4">
    <source>
        <dbReference type="ARBA" id="ARBA00011744"/>
    </source>
</evidence>
<evidence type="ECO:0000256" key="6">
    <source>
        <dbReference type="ARBA" id="ARBA00023304"/>
    </source>
</evidence>